<dbReference type="InterPro" id="IPR040251">
    <property type="entry name" value="SEC31-like"/>
</dbReference>
<dbReference type="EMBL" id="BRYB01000738">
    <property type="protein sequence ID" value="GMI36564.1"/>
    <property type="molecule type" value="Genomic_DNA"/>
</dbReference>
<feature type="repeat" description="WD" evidence="9">
    <location>
        <begin position="112"/>
        <end position="146"/>
    </location>
</feature>
<dbReference type="PROSITE" id="PS00678">
    <property type="entry name" value="WD_REPEATS_1"/>
    <property type="match status" value="1"/>
</dbReference>
<dbReference type="PANTHER" id="PTHR13923:SF11">
    <property type="entry name" value="SECRETORY 31, ISOFORM D"/>
    <property type="match status" value="1"/>
</dbReference>
<keyword evidence="7" id="KW-0931">ER-Golgi transport</keyword>
<comment type="subcellular location">
    <subcellularLocation>
        <location evidence="1">Endoplasmic reticulum</location>
    </subcellularLocation>
</comment>
<keyword evidence="8" id="KW-0653">Protein transport</keyword>
<keyword evidence="6" id="KW-0256">Endoplasmic reticulum</keyword>
<dbReference type="PROSITE" id="PS50082">
    <property type="entry name" value="WD_REPEATS_2"/>
    <property type="match status" value="1"/>
</dbReference>
<accession>A0ABQ6MZH0</accession>
<evidence type="ECO:0000256" key="3">
    <source>
        <dbReference type="ARBA" id="ARBA00022448"/>
    </source>
</evidence>
<dbReference type="Proteomes" id="UP001165060">
    <property type="component" value="Unassembled WGS sequence"/>
</dbReference>
<dbReference type="Gene3D" id="2.130.10.10">
    <property type="entry name" value="YVTN repeat-like/Quinoprotein amine dehydrogenase"/>
    <property type="match status" value="1"/>
</dbReference>
<name>A0ABQ6MZH0_9STRA</name>
<dbReference type="Pfam" id="PF00400">
    <property type="entry name" value="WD40"/>
    <property type="match status" value="1"/>
</dbReference>
<evidence type="ECO:0000256" key="6">
    <source>
        <dbReference type="ARBA" id="ARBA00022824"/>
    </source>
</evidence>
<keyword evidence="5" id="KW-0677">Repeat</keyword>
<dbReference type="SUPFAM" id="SSF50978">
    <property type="entry name" value="WD40 repeat-like"/>
    <property type="match status" value="1"/>
</dbReference>
<dbReference type="InterPro" id="IPR001680">
    <property type="entry name" value="WD40_rpt"/>
</dbReference>
<evidence type="ECO:0000256" key="2">
    <source>
        <dbReference type="ARBA" id="ARBA00009358"/>
    </source>
</evidence>
<keyword evidence="11" id="KW-1185">Reference proteome</keyword>
<sequence length="195" mass="21021">MSLERPDAPTVFVPAPPPSTAKHAGEVSTVAWNSQVAHIVASGDGVGAAIVWDLRQKKPWCELRDPSRAGLTAVQWNPTEGLHLVTATGSDADPVLKLWDLRSSTTMPLATLQGHTGGILAADWNPHDPRLLVSSGKDGRTILWDLFDLRQIDELPQDAVEAKPVSQGMFGGAAASQQKRYDVRWSKTQKGVLST</sequence>
<evidence type="ECO:0000256" key="7">
    <source>
        <dbReference type="ARBA" id="ARBA00022892"/>
    </source>
</evidence>
<dbReference type="InterPro" id="IPR019775">
    <property type="entry name" value="WD40_repeat_CS"/>
</dbReference>
<dbReference type="InterPro" id="IPR015943">
    <property type="entry name" value="WD40/YVTN_repeat-like_dom_sf"/>
</dbReference>
<protein>
    <submittedName>
        <fullName evidence="10">Uncharacterized protein</fullName>
    </submittedName>
</protein>
<dbReference type="PROSITE" id="PS50294">
    <property type="entry name" value="WD_REPEATS_REGION"/>
    <property type="match status" value="1"/>
</dbReference>
<evidence type="ECO:0000313" key="10">
    <source>
        <dbReference type="EMBL" id="GMI36564.1"/>
    </source>
</evidence>
<organism evidence="10 11">
    <name type="scientific">Tetraparma gracilis</name>
    <dbReference type="NCBI Taxonomy" id="2962635"/>
    <lineage>
        <taxon>Eukaryota</taxon>
        <taxon>Sar</taxon>
        <taxon>Stramenopiles</taxon>
        <taxon>Ochrophyta</taxon>
        <taxon>Bolidophyceae</taxon>
        <taxon>Parmales</taxon>
        <taxon>Triparmaceae</taxon>
        <taxon>Tetraparma</taxon>
    </lineage>
</organism>
<dbReference type="InterPro" id="IPR036322">
    <property type="entry name" value="WD40_repeat_dom_sf"/>
</dbReference>
<evidence type="ECO:0000256" key="9">
    <source>
        <dbReference type="PROSITE-ProRule" id="PRU00221"/>
    </source>
</evidence>
<evidence type="ECO:0000256" key="5">
    <source>
        <dbReference type="ARBA" id="ARBA00022737"/>
    </source>
</evidence>
<evidence type="ECO:0000313" key="11">
    <source>
        <dbReference type="Proteomes" id="UP001165060"/>
    </source>
</evidence>
<gene>
    <name evidence="10" type="ORF">TeGR_g1981</name>
</gene>
<keyword evidence="4 9" id="KW-0853">WD repeat</keyword>
<comment type="caution">
    <text evidence="10">The sequence shown here is derived from an EMBL/GenBank/DDBJ whole genome shotgun (WGS) entry which is preliminary data.</text>
</comment>
<comment type="similarity">
    <text evidence="2">Belongs to the WD repeat SEC31 family.</text>
</comment>
<evidence type="ECO:0000256" key="1">
    <source>
        <dbReference type="ARBA" id="ARBA00004240"/>
    </source>
</evidence>
<dbReference type="SMART" id="SM00320">
    <property type="entry name" value="WD40"/>
    <property type="match status" value="3"/>
</dbReference>
<keyword evidence="3" id="KW-0813">Transport</keyword>
<evidence type="ECO:0000256" key="4">
    <source>
        <dbReference type="ARBA" id="ARBA00022574"/>
    </source>
</evidence>
<dbReference type="PANTHER" id="PTHR13923">
    <property type="entry name" value="SEC31-RELATED PROTEIN"/>
    <property type="match status" value="1"/>
</dbReference>
<proteinExistence type="inferred from homology"/>
<reference evidence="10 11" key="1">
    <citation type="journal article" date="2023" name="Commun. Biol.">
        <title>Genome analysis of Parmales, the sister group of diatoms, reveals the evolutionary specialization of diatoms from phago-mixotrophs to photoautotrophs.</title>
        <authorList>
            <person name="Ban H."/>
            <person name="Sato S."/>
            <person name="Yoshikawa S."/>
            <person name="Yamada K."/>
            <person name="Nakamura Y."/>
            <person name="Ichinomiya M."/>
            <person name="Sato N."/>
            <person name="Blanc-Mathieu R."/>
            <person name="Endo H."/>
            <person name="Kuwata A."/>
            <person name="Ogata H."/>
        </authorList>
    </citation>
    <scope>NUCLEOTIDE SEQUENCE [LARGE SCALE GENOMIC DNA]</scope>
</reference>
<evidence type="ECO:0000256" key="8">
    <source>
        <dbReference type="ARBA" id="ARBA00022927"/>
    </source>
</evidence>